<dbReference type="EnsemblMetazoa" id="GAUT000737-RA">
    <property type="protein sequence ID" value="GAUT000737-PA"/>
    <property type="gene ID" value="GAUT000737"/>
</dbReference>
<sequence>KGILHQVEQEQAPYTKLSKVSDLLEFILIVHQGDVVYSRGVEETFNTHSDILSTCSNFQAKLFSASMKQSCLKN</sequence>
<dbReference type="AlphaFoldDB" id="A0A1A9UDC3"/>
<dbReference type="VEuPathDB" id="VectorBase:GAUT000737"/>
<accession>A0A1A9UDC3</accession>
<evidence type="ECO:0000313" key="1">
    <source>
        <dbReference type="EnsemblMetazoa" id="GAUT000737-PA"/>
    </source>
</evidence>
<reference evidence="1" key="1">
    <citation type="submission" date="2020-05" db="UniProtKB">
        <authorList>
            <consortium name="EnsemblMetazoa"/>
        </authorList>
    </citation>
    <scope>IDENTIFICATION</scope>
    <source>
        <strain evidence="1">TTRI</strain>
    </source>
</reference>
<keyword evidence="2" id="KW-1185">Reference proteome</keyword>
<organism evidence="1 2">
    <name type="scientific">Glossina austeni</name>
    <name type="common">Savannah tsetse fly</name>
    <dbReference type="NCBI Taxonomy" id="7395"/>
    <lineage>
        <taxon>Eukaryota</taxon>
        <taxon>Metazoa</taxon>
        <taxon>Ecdysozoa</taxon>
        <taxon>Arthropoda</taxon>
        <taxon>Hexapoda</taxon>
        <taxon>Insecta</taxon>
        <taxon>Pterygota</taxon>
        <taxon>Neoptera</taxon>
        <taxon>Endopterygota</taxon>
        <taxon>Diptera</taxon>
        <taxon>Brachycera</taxon>
        <taxon>Muscomorpha</taxon>
        <taxon>Hippoboscoidea</taxon>
        <taxon>Glossinidae</taxon>
        <taxon>Glossina</taxon>
    </lineage>
</organism>
<dbReference type="Proteomes" id="UP000078200">
    <property type="component" value="Unassembled WGS sequence"/>
</dbReference>
<evidence type="ECO:0000313" key="2">
    <source>
        <dbReference type="Proteomes" id="UP000078200"/>
    </source>
</evidence>
<proteinExistence type="predicted"/>
<protein>
    <submittedName>
        <fullName evidence="1">Uncharacterized protein</fullName>
    </submittedName>
</protein>
<name>A0A1A9UDC3_GLOAU</name>